<evidence type="ECO:0000313" key="1">
    <source>
        <dbReference type="EMBL" id="KKM56239.1"/>
    </source>
</evidence>
<accession>A0A0F9L636</accession>
<dbReference type="EMBL" id="LAZR01011872">
    <property type="protein sequence ID" value="KKM56239.1"/>
    <property type="molecule type" value="Genomic_DNA"/>
</dbReference>
<dbReference type="AlphaFoldDB" id="A0A0F9L636"/>
<proteinExistence type="predicted"/>
<organism evidence="1">
    <name type="scientific">marine sediment metagenome</name>
    <dbReference type="NCBI Taxonomy" id="412755"/>
    <lineage>
        <taxon>unclassified sequences</taxon>
        <taxon>metagenomes</taxon>
        <taxon>ecological metagenomes</taxon>
    </lineage>
</organism>
<protein>
    <submittedName>
        <fullName evidence="1">Uncharacterized protein</fullName>
    </submittedName>
</protein>
<gene>
    <name evidence="1" type="ORF">LCGC14_1551940</name>
</gene>
<sequence length="111" mass="13461">MIYDLTDCKYYDESCAGNCEDMVANEYEDKECYEEKIKPPPPPPQHPKPEKKQQYFRFNDKEMSIFKIKKIDEINISGWGDEWFIKINNPSFKIIYDLIKPKVMYLVFYRR</sequence>
<name>A0A0F9L636_9ZZZZ</name>
<reference evidence="1" key="1">
    <citation type="journal article" date="2015" name="Nature">
        <title>Complex archaea that bridge the gap between prokaryotes and eukaryotes.</title>
        <authorList>
            <person name="Spang A."/>
            <person name="Saw J.H."/>
            <person name="Jorgensen S.L."/>
            <person name="Zaremba-Niedzwiedzka K."/>
            <person name="Martijn J."/>
            <person name="Lind A.E."/>
            <person name="van Eijk R."/>
            <person name="Schleper C."/>
            <person name="Guy L."/>
            <person name="Ettema T.J."/>
        </authorList>
    </citation>
    <scope>NUCLEOTIDE SEQUENCE</scope>
</reference>
<comment type="caution">
    <text evidence="1">The sequence shown here is derived from an EMBL/GenBank/DDBJ whole genome shotgun (WGS) entry which is preliminary data.</text>
</comment>